<dbReference type="InterPro" id="IPR014795">
    <property type="entry name" value="TacA_1-like"/>
</dbReference>
<accession>A0ABU5Z2P8</accession>
<dbReference type="Proteomes" id="UP001299283">
    <property type="component" value="Unassembled WGS sequence"/>
</dbReference>
<comment type="caution">
    <text evidence="3">The sequence shown here is derived from an EMBL/GenBank/DDBJ whole genome shotgun (WGS) entry which is preliminary data.</text>
</comment>
<dbReference type="RefSeq" id="WP_225397727.1">
    <property type="nucleotide sequence ID" value="NZ_JAYJJQ010000031.1"/>
</dbReference>
<evidence type="ECO:0000256" key="2">
    <source>
        <dbReference type="ARBA" id="ARBA00049988"/>
    </source>
</evidence>
<keyword evidence="4" id="KW-1185">Reference proteome</keyword>
<organism evidence="3 4">
    <name type="scientific">[Mycobacterium] vasticus</name>
    <dbReference type="NCBI Taxonomy" id="2875777"/>
    <lineage>
        <taxon>Bacteria</taxon>
        <taxon>Bacillati</taxon>
        <taxon>Actinomycetota</taxon>
        <taxon>Actinomycetes</taxon>
        <taxon>Mycobacteriales</taxon>
        <taxon>Mycobacteriaceae</taxon>
        <taxon>Mycolicibacter</taxon>
    </lineage>
</organism>
<dbReference type="SUPFAM" id="SSF47598">
    <property type="entry name" value="Ribbon-helix-helix"/>
    <property type="match status" value="1"/>
</dbReference>
<evidence type="ECO:0000313" key="3">
    <source>
        <dbReference type="EMBL" id="MEB3071643.1"/>
    </source>
</evidence>
<sequence length="51" mass="5785">MRAEEIIAERQVIQLSPDAAEAFEAALARPAQVNENLRRSLQRSATFTWLD</sequence>
<protein>
    <submittedName>
        <fullName evidence="3">DUF1778 domain-containing protein</fullName>
    </submittedName>
</protein>
<dbReference type="Pfam" id="PF08681">
    <property type="entry name" value="TacA1"/>
    <property type="match status" value="1"/>
</dbReference>
<dbReference type="EMBL" id="JAYJJQ010000031">
    <property type="protein sequence ID" value="MEB3071643.1"/>
    <property type="molecule type" value="Genomic_DNA"/>
</dbReference>
<dbReference type="Gene3D" id="1.20.5.780">
    <property type="entry name" value="Single helix bin"/>
    <property type="match status" value="1"/>
</dbReference>
<gene>
    <name evidence="3" type="ORF">K5L39_20925</name>
</gene>
<proteinExistence type="inferred from homology"/>
<evidence type="ECO:0000256" key="1">
    <source>
        <dbReference type="ARBA" id="ARBA00022649"/>
    </source>
</evidence>
<name>A0ABU5Z2P8_9MYCO</name>
<dbReference type="InterPro" id="IPR010985">
    <property type="entry name" value="Ribbon_hlx_hlx"/>
</dbReference>
<comment type="similarity">
    <text evidence="2">Belongs to the TacA antitoxin family.</text>
</comment>
<reference evidence="3 4" key="1">
    <citation type="submission" date="2023-12" db="EMBL/GenBank/DDBJ databases">
        <title>Description of new species of Mycobacterium terrae complex isolated from sewage at the Sao Paulo Zoological Park Foundation in Brazil.</title>
        <authorList>
            <person name="Romagnoli C.L."/>
            <person name="Conceicao E.C."/>
            <person name="Machado E."/>
            <person name="Barreto L.B.P.F."/>
            <person name="Sharma A."/>
            <person name="Silva N.M."/>
            <person name="Marques L.E."/>
            <person name="Juliana M.A."/>
            <person name="Lourenco M.C.S."/>
            <person name="Digiampietri L.A."/>
            <person name="Suffys P.N."/>
            <person name="Viana-Niero C."/>
        </authorList>
    </citation>
    <scope>NUCLEOTIDE SEQUENCE [LARGE SCALE GENOMIC DNA]</scope>
    <source>
        <strain evidence="3 4">MYC017</strain>
    </source>
</reference>
<keyword evidence="1" id="KW-1277">Toxin-antitoxin system</keyword>
<evidence type="ECO:0000313" key="4">
    <source>
        <dbReference type="Proteomes" id="UP001299283"/>
    </source>
</evidence>